<evidence type="ECO:0000313" key="2">
    <source>
        <dbReference type="EMBL" id="KAB0586732.1"/>
    </source>
</evidence>
<dbReference type="PANTHER" id="PTHR40031">
    <property type="entry name" value="HYPOTHETICAL MEMBRANE SPANNING PROTEIN"/>
    <property type="match status" value="1"/>
</dbReference>
<feature type="transmembrane region" description="Helical" evidence="1">
    <location>
        <begin position="161"/>
        <end position="179"/>
    </location>
</feature>
<keyword evidence="1" id="KW-0812">Transmembrane</keyword>
<reference evidence="2" key="1">
    <citation type="submission" date="2019-09" db="EMBL/GenBank/DDBJ databases">
        <title>Draft genome sequences of 48 bacterial type strains from the CCUG.</title>
        <authorList>
            <person name="Tunovic T."/>
            <person name="Pineiro-Iglesias B."/>
            <person name="Unosson C."/>
            <person name="Inganas E."/>
            <person name="Ohlen M."/>
            <person name="Cardew S."/>
            <person name="Jensie-Markopoulos S."/>
            <person name="Salva-Serra F."/>
            <person name="Jaen-Luchoro D."/>
            <person name="Karlsson R."/>
            <person name="Svensson-Stadler L."/>
            <person name="Chun J."/>
            <person name="Moore E."/>
        </authorList>
    </citation>
    <scope>NUCLEOTIDE SEQUENCE</scope>
    <source>
        <strain evidence="2">CCUG 15333</strain>
    </source>
</reference>
<dbReference type="EMBL" id="VZOT01000005">
    <property type="protein sequence ID" value="KAB0586732.1"/>
    <property type="molecule type" value="Genomic_DNA"/>
</dbReference>
<dbReference type="GO" id="GO:0016787">
    <property type="term" value="F:hydrolase activity"/>
    <property type="evidence" value="ECO:0007669"/>
    <property type="project" value="UniProtKB-KW"/>
</dbReference>
<proteinExistence type="predicted"/>
<evidence type="ECO:0000256" key="1">
    <source>
        <dbReference type="SAM" id="Phobius"/>
    </source>
</evidence>
<feature type="transmembrane region" description="Helical" evidence="1">
    <location>
        <begin position="130"/>
        <end position="154"/>
    </location>
</feature>
<keyword evidence="2" id="KW-0378">Hydrolase</keyword>
<keyword evidence="1" id="KW-0472">Membrane</keyword>
<dbReference type="AlphaFoldDB" id="A0A6A1R2W2"/>
<dbReference type="InterPro" id="IPR053170">
    <property type="entry name" value="Transcription_regulator"/>
</dbReference>
<gene>
    <name evidence="2" type="ORF">F7P80_10245</name>
</gene>
<keyword evidence="1" id="KW-1133">Transmembrane helix</keyword>
<feature type="transmembrane region" description="Helical" evidence="1">
    <location>
        <begin position="63"/>
        <end position="81"/>
    </location>
</feature>
<comment type="caution">
    <text evidence="2">The sequence shown here is derived from an EMBL/GenBank/DDBJ whole genome shotgun (WGS) entry which is preliminary data.</text>
</comment>
<protein>
    <submittedName>
        <fullName evidence="2">Metal-dependent hydrolase</fullName>
    </submittedName>
</protein>
<feature type="transmembrane region" description="Helical" evidence="1">
    <location>
        <begin position="93"/>
        <end position="110"/>
    </location>
</feature>
<dbReference type="Pfam" id="PF04307">
    <property type="entry name" value="YdjM"/>
    <property type="match status" value="1"/>
</dbReference>
<name>A0A6A1R2W2_9BURK</name>
<dbReference type="PANTHER" id="PTHR40031:SF1">
    <property type="entry name" value="MEMBRANE-BOUND METAL-DEPENDENT HYDROLASE"/>
    <property type="match status" value="1"/>
</dbReference>
<dbReference type="RefSeq" id="WP_151044522.1">
    <property type="nucleotide sequence ID" value="NZ_VZOT01000005.1"/>
</dbReference>
<dbReference type="InterPro" id="IPR007404">
    <property type="entry name" value="YdjM-like"/>
</dbReference>
<sequence length="345" mass="38279">MDSLTQAVLGASVTVAVMGRRTSFGKAALIGAIAGTLPDLDVVIDHGDDLLNMVRHRAESHSLFFLALLSPLLGWLTNWWLQRKAPPGTPGHAGRWTLAWLLVLITHVGIDAMTSYGTQFFQPFTDHAYAVGSMFIIDPLYTVPLIVGLVWSGLRARKGKAWGAPNAWALVLSCVYLLWSVAAQQHVRTVAHKSLEAQDIHNAQLWVYASPFNTVLWRVLAVTPTHSHEGFYSLLDQDPHIPLTATERGQAYLERWADVPHVQRMLRFTQGPVRMEVVDGRVLLTDLRMGQEPHYSFVFDLGTPEELDAGKVAQVRRLKATLRADFEGQSLWQRLKGKPAPAGGE</sequence>
<organism evidence="2">
    <name type="scientific">Comamonas kerstersii</name>
    <dbReference type="NCBI Taxonomy" id="225992"/>
    <lineage>
        <taxon>Bacteria</taxon>
        <taxon>Pseudomonadati</taxon>
        <taxon>Pseudomonadota</taxon>
        <taxon>Betaproteobacteria</taxon>
        <taxon>Burkholderiales</taxon>
        <taxon>Comamonadaceae</taxon>
        <taxon>Comamonas</taxon>
    </lineage>
</organism>
<accession>A0A6A1R2W2</accession>